<reference evidence="2" key="1">
    <citation type="journal article" date="2020" name="Stud. Mycol.">
        <title>101 Dothideomycetes genomes: a test case for predicting lifestyles and emergence of pathogens.</title>
        <authorList>
            <person name="Haridas S."/>
            <person name="Albert R."/>
            <person name="Binder M."/>
            <person name="Bloem J."/>
            <person name="Labutti K."/>
            <person name="Salamov A."/>
            <person name="Andreopoulos B."/>
            <person name="Baker S."/>
            <person name="Barry K."/>
            <person name="Bills G."/>
            <person name="Bluhm B."/>
            <person name="Cannon C."/>
            <person name="Castanera R."/>
            <person name="Culley D."/>
            <person name="Daum C."/>
            <person name="Ezra D."/>
            <person name="Gonzalez J."/>
            <person name="Henrissat B."/>
            <person name="Kuo A."/>
            <person name="Liang C."/>
            <person name="Lipzen A."/>
            <person name="Lutzoni F."/>
            <person name="Magnuson J."/>
            <person name="Mondo S."/>
            <person name="Nolan M."/>
            <person name="Ohm R."/>
            <person name="Pangilinan J."/>
            <person name="Park H.-J."/>
            <person name="Ramirez L."/>
            <person name="Alfaro M."/>
            <person name="Sun H."/>
            <person name="Tritt A."/>
            <person name="Yoshinaga Y."/>
            <person name="Zwiers L.-H."/>
            <person name="Turgeon B."/>
            <person name="Goodwin S."/>
            <person name="Spatafora J."/>
            <person name="Crous P."/>
            <person name="Grigoriev I."/>
        </authorList>
    </citation>
    <scope>NUCLEOTIDE SEQUENCE</scope>
    <source>
        <strain evidence="2">ATCC 74209</strain>
    </source>
</reference>
<sequence length="171" mass="17621">MAESAAGEVISVVESAQPGAQEAEVDSVSPGDAVIAESTAGEQETVMDEAAAGVENTVTKPAVGDEDTVAETAHAENSVNSVAGQQDTIMKEAAVGEEVTVKDKSTAKDKETVAETAQAEGVDTKIQYYQGNSEMATVESPGPHLSLASTPALMKTIPRLLRSLHQQGNVP</sequence>
<dbReference type="Proteomes" id="UP000799536">
    <property type="component" value="Unassembled WGS sequence"/>
</dbReference>
<dbReference type="EMBL" id="ML993896">
    <property type="protein sequence ID" value="KAF2203687.1"/>
    <property type="molecule type" value="Genomic_DNA"/>
</dbReference>
<protein>
    <submittedName>
        <fullName evidence="2">Uncharacterized protein</fullName>
    </submittedName>
</protein>
<evidence type="ECO:0000313" key="2">
    <source>
        <dbReference type="EMBL" id="KAF2203687.1"/>
    </source>
</evidence>
<feature type="region of interest" description="Disordered" evidence="1">
    <location>
        <begin position="1"/>
        <end position="45"/>
    </location>
</feature>
<proteinExistence type="predicted"/>
<gene>
    <name evidence="2" type="ORF">GQ43DRAFT_249920</name>
</gene>
<keyword evidence="3" id="KW-1185">Reference proteome</keyword>
<evidence type="ECO:0000313" key="3">
    <source>
        <dbReference type="Proteomes" id="UP000799536"/>
    </source>
</evidence>
<dbReference type="AlphaFoldDB" id="A0A9P4JQT8"/>
<accession>A0A9P4JQT8</accession>
<evidence type="ECO:0000256" key="1">
    <source>
        <dbReference type="SAM" id="MobiDB-lite"/>
    </source>
</evidence>
<name>A0A9P4JQT8_9PLEO</name>
<organism evidence="2 3">
    <name type="scientific">Delitschia confertaspora ATCC 74209</name>
    <dbReference type="NCBI Taxonomy" id="1513339"/>
    <lineage>
        <taxon>Eukaryota</taxon>
        <taxon>Fungi</taxon>
        <taxon>Dikarya</taxon>
        <taxon>Ascomycota</taxon>
        <taxon>Pezizomycotina</taxon>
        <taxon>Dothideomycetes</taxon>
        <taxon>Pleosporomycetidae</taxon>
        <taxon>Pleosporales</taxon>
        <taxon>Delitschiaceae</taxon>
        <taxon>Delitschia</taxon>
    </lineage>
</organism>
<comment type="caution">
    <text evidence="2">The sequence shown here is derived from an EMBL/GenBank/DDBJ whole genome shotgun (WGS) entry which is preliminary data.</text>
</comment>